<dbReference type="Proteomes" id="UP000478493">
    <property type="component" value="Unassembled WGS sequence"/>
</dbReference>
<dbReference type="Pfam" id="PF02449">
    <property type="entry name" value="Glyco_hydro_42"/>
    <property type="match status" value="1"/>
</dbReference>
<evidence type="ECO:0000256" key="6">
    <source>
        <dbReference type="ARBA" id="ARBA00022833"/>
    </source>
</evidence>
<feature type="domain" description="Glycoside hydrolase family 42 N-terminal" evidence="12">
    <location>
        <begin position="62"/>
        <end position="437"/>
    </location>
</feature>
<feature type="binding site" evidence="10">
    <location>
        <position position="196"/>
    </location>
    <ligand>
        <name>substrate</name>
    </ligand>
</feature>
<dbReference type="GO" id="GO:0046872">
    <property type="term" value="F:metal ion binding"/>
    <property type="evidence" value="ECO:0007669"/>
    <property type="project" value="UniProtKB-KW"/>
</dbReference>
<evidence type="ECO:0000313" key="16">
    <source>
        <dbReference type="EMBL" id="KAA4526483.1"/>
    </source>
</evidence>
<dbReference type="Pfam" id="PF08532">
    <property type="entry name" value="Glyco_hydro_42M"/>
    <property type="match status" value="1"/>
</dbReference>
<dbReference type="Proteomes" id="UP000365824">
    <property type="component" value="Unassembled WGS sequence"/>
</dbReference>
<dbReference type="Pfam" id="PF08533">
    <property type="entry name" value="Glyco_hydro_42C"/>
    <property type="match status" value="1"/>
</dbReference>
<evidence type="ECO:0000313" key="17">
    <source>
        <dbReference type="EMBL" id="KAA4664964.1"/>
    </source>
</evidence>
<reference evidence="20" key="1">
    <citation type="journal article" date="2018" name="J. Anim. Genet.">
        <title>Acquired interbacterial defense systems protect against interspecies antagonism in the human gut microbiome.</title>
        <authorList>
            <person name="Ross B.D."/>
            <person name="Verster A.J."/>
            <person name="Radey M.C."/>
            <person name="Schmidtke D.T."/>
            <person name="Pope C.E."/>
            <person name="Hoffman L.R."/>
            <person name="Hajjar A."/>
            <person name="Peterson S.B."/>
            <person name="Borenstein E."/>
            <person name="Mougous J."/>
        </authorList>
    </citation>
    <scope>NUCLEOTIDE SEQUENCE [LARGE SCALE GENOMIC DNA]</scope>
    <source>
        <strain evidence="20">3725 D1 iv</strain>
    </source>
</reference>
<feature type="active site" description="Nucleophile" evidence="9">
    <location>
        <position position="359"/>
    </location>
</feature>
<dbReference type="SUPFAM" id="SSF52317">
    <property type="entry name" value="Class I glutamine amidotransferase-like"/>
    <property type="match status" value="1"/>
</dbReference>
<dbReference type="PANTHER" id="PTHR36447:SF2">
    <property type="entry name" value="BETA-GALACTOSIDASE YESZ"/>
    <property type="match status" value="1"/>
</dbReference>
<dbReference type="InterPro" id="IPR013738">
    <property type="entry name" value="Beta_galactosidase_Trimer"/>
</dbReference>
<evidence type="ECO:0000313" key="19">
    <source>
        <dbReference type="EMBL" id="QDM11706.1"/>
    </source>
</evidence>
<sequence length="716" mass="82341">MKYMVKSKILATFCAGLLTVSTGIQAAERLATGTQQKQAQKTVIETSPWFDDKDLTLTGVYYYPEHWDESQWERDFKKMHELGFEFTHFAEFAWAQLEPEEGRYDFAWLDRAVALAAKYDLKVIMCTSTATPPVWMSRKYPEILLKNEDGTILDHGARQHASFASPLYRELSYKMIEKLAQHYGNDSRIIGWQLDNEPAVQFDYNLKAELAFRDFLRAKYNNDIQLLNNAWGTAFWSEVYSSFDEITLPKRVQMFMNHHQILDYRRFAASQTNDFLNEQCLLIKKYAKNQWVTTNYIPNYDEGHIGGSPSLDFQSYTRYMVYGDNEGIGRRGYRVGNPLRIAWANDFFRPIQGTYGVMELQPGQVNWGSINPQPLPGAVRLWMWSVFAGGSDFICTYRYRQPLYGTEQYHYGIVGTDGVTITPGGREYETFIKEIRELRKHSSSRETKPADYLARRTAILFNHENSWSIERQKQNRTWDTFAHIEKYYRTLKSFGAPVDFISEAKNLSDYPVVIAPTYQLADKELVDKWITYVKNGGNLILTCRTAQKDRYGRLPEAPFGSMITPLTGNEMNFYDLLLPENPGTVVMDGKEYIWNTWGEILNPPADAQVWATYKNEFYEGSPAVTFRKLGKGTITYVGVDSHNGALEKDILKKLYVQLNIPVMDLPYGVTMEYRNGLGIVLNYSDQPYTFNLSKGAKALIGTTEIPTAGVFVFSVK</sequence>
<evidence type="ECO:0000256" key="10">
    <source>
        <dbReference type="PIRSR" id="PIRSR001084-2"/>
    </source>
</evidence>
<dbReference type="EMBL" id="VWLB01000006">
    <property type="protein sequence ID" value="KAA3930282.1"/>
    <property type="molecule type" value="Genomic_DNA"/>
</dbReference>
<evidence type="ECO:0000256" key="4">
    <source>
        <dbReference type="ARBA" id="ARBA00022723"/>
    </source>
</evidence>
<evidence type="ECO:0000259" key="13">
    <source>
        <dbReference type="Pfam" id="PF08532"/>
    </source>
</evidence>
<dbReference type="RefSeq" id="WP_004305251.1">
    <property type="nucleotide sequence ID" value="NZ_CABKQC010000006.1"/>
</dbReference>
<evidence type="ECO:0000259" key="14">
    <source>
        <dbReference type="Pfam" id="PF08533"/>
    </source>
</evidence>
<accession>A0A139L630</accession>
<organism evidence="16 23">
    <name type="scientific">Bacteroides ovatus</name>
    <dbReference type="NCBI Taxonomy" id="28116"/>
    <lineage>
        <taxon>Bacteria</taxon>
        <taxon>Pseudomonadati</taxon>
        <taxon>Bacteroidota</taxon>
        <taxon>Bacteroidia</taxon>
        <taxon>Bacteroidales</taxon>
        <taxon>Bacteroidaceae</taxon>
        <taxon>Bacteroides</taxon>
    </lineage>
</organism>
<evidence type="ECO:0000313" key="18">
    <source>
        <dbReference type="EMBL" id="MDC2742938.1"/>
    </source>
</evidence>
<reference evidence="19" key="2">
    <citation type="journal article" date="2018" name="Nature">
        <title>Human gut bacteria contain acquired interbacterial defence systems.</title>
        <authorList>
            <person name="Ross B.D."/>
            <person name="Verster A.J."/>
            <person name="Radey M.C."/>
            <person name="Schmidtke D.T."/>
            <person name="Pope C.E."/>
            <person name="Hoffman L.R."/>
            <person name="Hajjar A."/>
            <person name="Peterson S.B."/>
            <person name="Borenstein E."/>
            <person name="Mougous J."/>
        </authorList>
    </citation>
    <scope>NUCLEOTIDE SEQUENCE</scope>
    <source>
        <strain evidence="19">3725 D1 iv</strain>
    </source>
</reference>
<dbReference type="InterPro" id="IPR013739">
    <property type="entry name" value="Beta_galactosidase_C"/>
</dbReference>
<dbReference type="InterPro" id="IPR017853">
    <property type="entry name" value="GH"/>
</dbReference>
<evidence type="ECO:0000256" key="2">
    <source>
        <dbReference type="ARBA" id="ARBA00005940"/>
    </source>
</evidence>
<name>A0A139L630_BACOV</name>
<reference evidence="21 22" key="3">
    <citation type="journal article" date="2019" name="Nat. Med.">
        <title>A library of human gut bacterial isolates paired with longitudinal multiomics data enables mechanistic microbiome research.</title>
        <authorList>
            <person name="Poyet M."/>
            <person name="Groussin M."/>
            <person name="Gibbons S.M."/>
            <person name="Avila-Pacheco J."/>
            <person name="Jiang X."/>
            <person name="Kearney S.M."/>
            <person name="Perrotta A.R."/>
            <person name="Berdy B."/>
            <person name="Zhao S."/>
            <person name="Lieberman T.D."/>
            <person name="Swanson P.K."/>
            <person name="Smith M."/>
            <person name="Roesemann S."/>
            <person name="Alexander J.E."/>
            <person name="Rich S.A."/>
            <person name="Livny J."/>
            <person name="Vlamakis H."/>
            <person name="Clish C."/>
            <person name="Bullock K."/>
            <person name="Deik A."/>
            <person name="Scott J."/>
            <person name="Pierce K.A."/>
            <person name="Xavier R.J."/>
            <person name="Alm E.J."/>
        </authorList>
    </citation>
    <scope>NUCLEOTIDE SEQUENCE [LARGE SCALE GENOMIC DNA]</scope>
    <source>
        <strain evidence="17 22">BIOML-A14</strain>
        <strain evidence="15 21">BIOML-A160</strain>
        <strain evidence="16 23">BIOML-A41</strain>
    </source>
</reference>
<dbReference type="InterPro" id="IPR029062">
    <property type="entry name" value="Class_I_gatase-like"/>
</dbReference>
<protein>
    <recommendedName>
        <fullName evidence="3 8">Beta-galactosidase</fullName>
        <shortName evidence="8">Beta-gal</shortName>
        <ecNumber evidence="3 8">3.2.1.23</ecNumber>
    </recommendedName>
</protein>
<evidence type="ECO:0000256" key="7">
    <source>
        <dbReference type="ARBA" id="ARBA00023295"/>
    </source>
</evidence>
<feature type="binding site" evidence="10">
    <location>
        <position position="158"/>
    </location>
    <ligand>
        <name>substrate</name>
    </ligand>
</feature>
<dbReference type="AlphaFoldDB" id="A0A139L630"/>
<evidence type="ECO:0000313" key="21">
    <source>
        <dbReference type="Proteomes" id="UP000365824"/>
    </source>
</evidence>
<dbReference type="Proteomes" id="UP000435985">
    <property type="component" value="Unassembled WGS sequence"/>
</dbReference>
<evidence type="ECO:0000256" key="11">
    <source>
        <dbReference type="SAM" id="SignalP"/>
    </source>
</evidence>
<keyword evidence="6" id="KW-0862">Zinc</keyword>
<evidence type="ECO:0000256" key="5">
    <source>
        <dbReference type="ARBA" id="ARBA00022801"/>
    </source>
</evidence>
<feature type="chain" id="PRO_5042681912" description="Beta-galactosidase" evidence="11">
    <location>
        <begin position="27"/>
        <end position="716"/>
    </location>
</feature>
<dbReference type="GO" id="GO:0006012">
    <property type="term" value="P:galactose metabolic process"/>
    <property type="evidence" value="ECO:0007669"/>
    <property type="project" value="InterPro"/>
</dbReference>
<dbReference type="InterPro" id="IPR003476">
    <property type="entry name" value="Glyco_hydro_42"/>
</dbReference>
<dbReference type="SUPFAM" id="SSF51445">
    <property type="entry name" value="(Trans)glycosidases"/>
    <property type="match status" value="1"/>
</dbReference>
<keyword evidence="7 8" id="KW-0326">Glycosidase</keyword>
<reference evidence="19" key="4">
    <citation type="submission" date="2019-07" db="EMBL/GenBank/DDBJ databases">
        <authorList>
            <person name="Ross B.D."/>
            <person name="Verster A.J."/>
            <person name="Radey M.C."/>
            <person name="Schmidtke D.T."/>
            <person name="Pope C.E."/>
            <person name="Hoffman L.R."/>
            <person name="Hajjar A."/>
            <person name="Peterson S.B."/>
            <person name="Borenstein E."/>
            <person name="Mougous J.D."/>
        </authorList>
    </citation>
    <scope>NUCLEOTIDE SEQUENCE</scope>
    <source>
        <strain evidence="19">3725 D1 iv</strain>
    </source>
</reference>
<dbReference type="EC" id="3.2.1.23" evidence="3 8"/>
<dbReference type="EMBL" id="VWFO01000007">
    <property type="protein sequence ID" value="KAA4664964.1"/>
    <property type="molecule type" value="Genomic_DNA"/>
</dbReference>
<evidence type="ECO:0000256" key="1">
    <source>
        <dbReference type="ARBA" id="ARBA00001412"/>
    </source>
</evidence>
<keyword evidence="11" id="KW-0732">Signal</keyword>
<dbReference type="EMBL" id="JAQNZF010000013">
    <property type="protein sequence ID" value="MDC2742938.1"/>
    <property type="molecule type" value="Genomic_DNA"/>
</dbReference>
<gene>
    <name evidence="19" type="ORF">DYI28_25040</name>
    <name evidence="16" type="ORF">F3B85_25765</name>
    <name evidence="17" type="ORF">F3B98_07925</name>
    <name evidence="15" type="ORF">F3F25_05640</name>
    <name evidence="18" type="ORF">PO382_11960</name>
</gene>
<feature type="active site" description="Proton donor" evidence="9">
    <location>
        <position position="197"/>
    </location>
</feature>
<comment type="catalytic activity">
    <reaction evidence="1 8">
        <text>Hydrolysis of terminal non-reducing beta-D-galactose residues in beta-D-galactosides.</text>
        <dbReference type="EC" id="3.2.1.23"/>
    </reaction>
</comment>
<evidence type="ECO:0000256" key="3">
    <source>
        <dbReference type="ARBA" id="ARBA00012756"/>
    </source>
</evidence>
<dbReference type="STRING" id="28116.Bovatus_04402"/>
<dbReference type="GO" id="GO:0009341">
    <property type="term" value="C:beta-galactosidase complex"/>
    <property type="evidence" value="ECO:0007669"/>
    <property type="project" value="InterPro"/>
</dbReference>
<dbReference type="InterPro" id="IPR013529">
    <property type="entry name" value="Glyco_hydro_42_N"/>
</dbReference>
<dbReference type="EMBL" id="VWGP01000035">
    <property type="protein sequence ID" value="KAA4526483.1"/>
    <property type="molecule type" value="Genomic_DNA"/>
</dbReference>
<comment type="similarity">
    <text evidence="2 8">Belongs to the glycosyl hydrolase 42 family.</text>
</comment>
<evidence type="ECO:0000313" key="22">
    <source>
        <dbReference type="Proteomes" id="UP000435985"/>
    </source>
</evidence>
<evidence type="ECO:0000313" key="15">
    <source>
        <dbReference type="EMBL" id="KAA3930282.1"/>
    </source>
</evidence>
<dbReference type="InterPro" id="IPR013780">
    <property type="entry name" value="Glyco_hydro_b"/>
</dbReference>
<feature type="domain" description="Beta-galactosidase C-terminal" evidence="14">
    <location>
        <begin position="668"/>
        <end position="712"/>
    </location>
</feature>
<keyword evidence="5 8" id="KW-0378">Hydrolase</keyword>
<dbReference type="Proteomes" id="UP000318823">
    <property type="component" value="Chromosome"/>
</dbReference>
<evidence type="ECO:0000256" key="9">
    <source>
        <dbReference type="PIRSR" id="PIRSR001084-1"/>
    </source>
</evidence>
<dbReference type="GO" id="GO:0004565">
    <property type="term" value="F:beta-galactosidase activity"/>
    <property type="evidence" value="ECO:0007669"/>
    <property type="project" value="UniProtKB-EC"/>
</dbReference>
<dbReference type="PANTHER" id="PTHR36447">
    <property type="entry name" value="BETA-GALACTOSIDASE GANA"/>
    <property type="match status" value="1"/>
</dbReference>
<feature type="signal peptide" evidence="11">
    <location>
        <begin position="1"/>
        <end position="26"/>
    </location>
</feature>
<feature type="binding site" evidence="10">
    <location>
        <position position="367"/>
    </location>
    <ligand>
        <name>substrate</name>
    </ligand>
</feature>
<dbReference type="CDD" id="cd03143">
    <property type="entry name" value="A4_beta-galactosidase_middle_domain"/>
    <property type="match status" value="1"/>
</dbReference>
<dbReference type="EMBL" id="CP041395">
    <property type="protein sequence ID" value="QDM11706.1"/>
    <property type="molecule type" value="Genomic_DNA"/>
</dbReference>
<evidence type="ECO:0000313" key="20">
    <source>
        <dbReference type="Proteomes" id="UP000318823"/>
    </source>
</evidence>
<feature type="domain" description="Beta-galactosidase trimerisation" evidence="13">
    <location>
        <begin position="456"/>
        <end position="658"/>
    </location>
</feature>
<dbReference type="PIRSF" id="PIRSF001084">
    <property type="entry name" value="B-galactosidase"/>
    <property type="match status" value="1"/>
</dbReference>
<keyword evidence="4" id="KW-0479">Metal-binding</keyword>
<dbReference type="Gene3D" id="2.60.40.1180">
    <property type="entry name" value="Golgi alpha-mannosidase II"/>
    <property type="match status" value="1"/>
</dbReference>
<reference evidence="18" key="5">
    <citation type="submission" date="2022-10" db="EMBL/GenBank/DDBJ databases">
        <title>Human gut microbiome strain richness.</title>
        <authorList>
            <person name="Chen-Liaw A."/>
        </authorList>
    </citation>
    <scope>NUCLEOTIDE SEQUENCE</scope>
    <source>
        <strain evidence="18">BSD2780120875st1_E1_BSD2780120875_150330</strain>
    </source>
</reference>
<dbReference type="Gene3D" id="3.20.20.80">
    <property type="entry name" value="Glycosidases"/>
    <property type="match status" value="1"/>
</dbReference>
<dbReference type="Proteomes" id="UP001219389">
    <property type="component" value="Unassembled WGS sequence"/>
</dbReference>
<evidence type="ECO:0000259" key="12">
    <source>
        <dbReference type="Pfam" id="PF02449"/>
    </source>
</evidence>
<proteinExistence type="inferred from homology"/>
<dbReference type="Gene3D" id="3.40.50.880">
    <property type="match status" value="1"/>
</dbReference>
<evidence type="ECO:0000313" key="23">
    <source>
        <dbReference type="Proteomes" id="UP000478493"/>
    </source>
</evidence>
<evidence type="ECO:0000256" key="8">
    <source>
        <dbReference type="PIRNR" id="PIRNR001084"/>
    </source>
</evidence>